<dbReference type="SUPFAM" id="SSF88874">
    <property type="entry name" value="Receptor-binding domain of short tail fibre protein gp12"/>
    <property type="match status" value="1"/>
</dbReference>
<protein>
    <recommendedName>
        <fullName evidence="5">Phage tail collar domain-containing protein</fullName>
    </recommendedName>
</protein>
<dbReference type="EMBL" id="LVJZ01000003">
    <property type="protein sequence ID" value="ODB97568.1"/>
    <property type="molecule type" value="Genomic_DNA"/>
</dbReference>
<accession>A0A1E2US11</accession>
<organism evidence="3 4">
    <name type="scientific">Candidatus Thiodiazotropha endoloripes</name>
    <dbReference type="NCBI Taxonomy" id="1818881"/>
    <lineage>
        <taxon>Bacteria</taxon>
        <taxon>Pseudomonadati</taxon>
        <taxon>Pseudomonadota</taxon>
        <taxon>Gammaproteobacteria</taxon>
        <taxon>Chromatiales</taxon>
        <taxon>Sedimenticolaceae</taxon>
        <taxon>Candidatus Thiodiazotropha</taxon>
    </lineage>
</organism>
<sequence>MNSPEEKLKFYKLSLFSTIAFLFIMTIAFSYTIYDFQVGIKRTVEKDLNLLRSEVTKAIELSSPDNNTGLSDFLTQQFIGAIIAFNGTRCPSGWQEYKPAYGRFIRGIDNGIKKVDPDGIRKPGSIQDSATALPQKGFSGFTTTNGRHIHNNAGQTGIRTKYGNNDNRESRGPTEPAGEHNHSVTIDGGGDIETRPTNVALLYCEKL</sequence>
<dbReference type="STRING" id="1818881.A3196_12860"/>
<evidence type="ECO:0000313" key="3">
    <source>
        <dbReference type="EMBL" id="ODB97568.1"/>
    </source>
</evidence>
<dbReference type="AlphaFoldDB" id="A0A1E2US11"/>
<proteinExistence type="predicted"/>
<gene>
    <name evidence="3" type="ORF">A3196_12860</name>
</gene>
<reference evidence="3 4" key="1">
    <citation type="submission" date="2016-03" db="EMBL/GenBank/DDBJ databases">
        <title>Chemosynthetic sulphur-oxidizing symbionts of marine invertebrate animals are capable of nitrogen fixation.</title>
        <authorList>
            <person name="Petersen J.M."/>
            <person name="Kemper A."/>
            <person name="Gruber-Vodicka H."/>
            <person name="Cardini U."/>
            <person name="Geest Mvander."/>
            <person name="Kleiner M."/>
            <person name="Bulgheresi S."/>
            <person name="Fussmann M."/>
            <person name="Herbold C."/>
            <person name="Seah B.K.B."/>
            <person name="Antony C.Paul."/>
            <person name="Liu D."/>
            <person name="Belitz A."/>
            <person name="Weber M."/>
        </authorList>
    </citation>
    <scope>NUCLEOTIDE SEQUENCE [LARGE SCALE GENOMIC DNA]</scope>
    <source>
        <strain evidence="3">G_D</strain>
    </source>
</reference>
<feature type="transmembrane region" description="Helical" evidence="2">
    <location>
        <begin position="12"/>
        <end position="34"/>
    </location>
</feature>
<comment type="caution">
    <text evidence="3">The sequence shown here is derived from an EMBL/GenBank/DDBJ whole genome shotgun (WGS) entry which is preliminary data.</text>
</comment>
<evidence type="ECO:0008006" key="5">
    <source>
        <dbReference type="Google" id="ProtNLM"/>
    </source>
</evidence>
<feature type="compositionally biased region" description="Basic and acidic residues" evidence="1">
    <location>
        <begin position="166"/>
        <end position="182"/>
    </location>
</feature>
<dbReference type="RefSeq" id="WP_069014353.1">
    <property type="nucleotide sequence ID" value="NZ_LVJW01000003.1"/>
</dbReference>
<keyword evidence="2" id="KW-0812">Transmembrane</keyword>
<name>A0A1E2US11_9GAMM</name>
<feature type="compositionally biased region" description="Polar residues" evidence="1">
    <location>
        <begin position="140"/>
        <end position="165"/>
    </location>
</feature>
<feature type="region of interest" description="Disordered" evidence="1">
    <location>
        <begin position="140"/>
        <end position="192"/>
    </location>
</feature>
<keyword evidence="2" id="KW-0472">Membrane</keyword>
<dbReference type="Proteomes" id="UP000094849">
    <property type="component" value="Unassembled WGS sequence"/>
</dbReference>
<evidence type="ECO:0000313" key="4">
    <source>
        <dbReference type="Proteomes" id="UP000094849"/>
    </source>
</evidence>
<evidence type="ECO:0000256" key="2">
    <source>
        <dbReference type="SAM" id="Phobius"/>
    </source>
</evidence>
<keyword evidence="2" id="KW-1133">Transmembrane helix</keyword>
<dbReference type="OrthoDB" id="6402811at2"/>
<keyword evidence="4" id="KW-1185">Reference proteome</keyword>
<evidence type="ECO:0000256" key="1">
    <source>
        <dbReference type="SAM" id="MobiDB-lite"/>
    </source>
</evidence>